<dbReference type="RefSeq" id="WP_341366574.1">
    <property type="nucleotide sequence ID" value="NZ_CP150951.2"/>
</dbReference>
<accession>A0ABZ2V5J5</accession>
<dbReference type="Gene3D" id="3.30.70.270">
    <property type="match status" value="1"/>
</dbReference>
<gene>
    <name evidence="5" type="ORF">AABB29_16595</name>
</gene>
<dbReference type="PROSITE" id="PS50887">
    <property type="entry name" value="GGDEF"/>
    <property type="match status" value="1"/>
</dbReference>
<dbReference type="CDD" id="cd01949">
    <property type="entry name" value="GGDEF"/>
    <property type="match status" value="1"/>
</dbReference>
<dbReference type="CDD" id="cd01948">
    <property type="entry name" value="EAL"/>
    <property type="match status" value="1"/>
</dbReference>
<dbReference type="SUPFAM" id="SSF55073">
    <property type="entry name" value="Nucleotide cyclase"/>
    <property type="match status" value="1"/>
</dbReference>
<keyword evidence="6" id="KW-1185">Reference proteome</keyword>
<dbReference type="SUPFAM" id="SSF141868">
    <property type="entry name" value="EAL domain-like"/>
    <property type="match status" value="1"/>
</dbReference>
<name>A0ABZ2V5J5_9RHOB</name>
<dbReference type="InterPro" id="IPR052155">
    <property type="entry name" value="Biofilm_reg_signaling"/>
</dbReference>
<dbReference type="EMBL" id="CP150951">
    <property type="protein sequence ID" value="WZC48458.1"/>
    <property type="molecule type" value="Genomic_DNA"/>
</dbReference>
<evidence type="ECO:0000256" key="1">
    <source>
        <dbReference type="SAM" id="Coils"/>
    </source>
</evidence>
<dbReference type="InterPro" id="IPR001633">
    <property type="entry name" value="EAL_dom"/>
</dbReference>
<reference evidence="6" key="1">
    <citation type="submission" date="2024-04" db="EMBL/GenBank/DDBJ databases">
        <title>Phylogenomic analyses of a clade within the roseobacter group suggest taxonomic reassignments of species of the genera Aestuariivita, Citreicella, Loktanella, Nautella, Pelagibaca, Ruegeria, Thalassobius, Thiobacimonas and Tropicibacter, and the proposal o.</title>
        <authorList>
            <person name="Jeon C.O."/>
        </authorList>
    </citation>
    <scope>NUCLEOTIDE SEQUENCE [LARGE SCALE GENOMIC DNA]</scope>
    <source>
        <strain evidence="6">BS5-3</strain>
    </source>
</reference>
<dbReference type="PANTHER" id="PTHR44757:SF2">
    <property type="entry name" value="BIOFILM ARCHITECTURE MAINTENANCE PROTEIN MBAA"/>
    <property type="match status" value="1"/>
</dbReference>
<proteinExistence type="predicted"/>
<dbReference type="SMART" id="SM00267">
    <property type="entry name" value="GGDEF"/>
    <property type="match status" value="1"/>
</dbReference>
<evidence type="ECO:0000259" key="3">
    <source>
        <dbReference type="PROSITE" id="PS50883"/>
    </source>
</evidence>
<dbReference type="Pfam" id="PF00990">
    <property type="entry name" value="GGDEF"/>
    <property type="match status" value="1"/>
</dbReference>
<dbReference type="SMART" id="SM00052">
    <property type="entry name" value="EAL"/>
    <property type="match status" value="1"/>
</dbReference>
<feature type="domain" description="GGDEF" evidence="4">
    <location>
        <begin position="241"/>
        <end position="374"/>
    </location>
</feature>
<dbReference type="PROSITE" id="PS50883">
    <property type="entry name" value="EAL"/>
    <property type="match status" value="1"/>
</dbReference>
<protein>
    <submittedName>
        <fullName evidence="5">Bifunctional diguanylate cyclase/phosphodiesterase</fullName>
    </submittedName>
</protein>
<dbReference type="PANTHER" id="PTHR44757">
    <property type="entry name" value="DIGUANYLATE CYCLASE DGCP"/>
    <property type="match status" value="1"/>
</dbReference>
<dbReference type="NCBIfam" id="TIGR00254">
    <property type="entry name" value="GGDEF"/>
    <property type="match status" value="1"/>
</dbReference>
<keyword evidence="2" id="KW-1133">Transmembrane helix</keyword>
<feature type="transmembrane region" description="Helical" evidence="2">
    <location>
        <begin position="77"/>
        <end position="101"/>
    </location>
</feature>
<keyword evidence="2" id="KW-0812">Transmembrane</keyword>
<dbReference type="InterPro" id="IPR000160">
    <property type="entry name" value="GGDEF_dom"/>
</dbReference>
<keyword evidence="2" id="KW-0472">Membrane</keyword>
<dbReference type="InterPro" id="IPR035919">
    <property type="entry name" value="EAL_sf"/>
</dbReference>
<evidence type="ECO:0000313" key="6">
    <source>
        <dbReference type="Proteomes" id="UP001440612"/>
    </source>
</evidence>
<dbReference type="InterPro" id="IPR029787">
    <property type="entry name" value="Nucleotide_cyclase"/>
</dbReference>
<evidence type="ECO:0000259" key="4">
    <source>
        <dbReference type="PROSITE" id="PS50887"/>
    </source>
</evidence>
<feature type="transmembrane region" description="Helical" evidence="2">
    <location>
        <begin position="107"/>
        <end position="124"/>
    </location>
</feature>
<dbReference type="Gene3D" id="3.20.20.450">
    <property type="entry name" value="EAL domain"/>
    <property type="match status" value="1"/>
</dbReference>
<dbReference type="Proteomes" id="UP001440612">
    <property type="component" value="Chromosome"/>
</dbReference>
<dbReference type="Pfam" id="PF00563">
    <property type="entry name" value="EAL"/>
    <property type="match status" value="1"/>
</dbReference>
<evidence type="ECO:0000256" key="2">
    <source>
        <dbReference type="SAM" id="Phobius"/>
    </source>
</evidence>
<evidence type="ECO:0000313" key="5">
    <source>
        <dbReference type="EMBL" id="WZC48458.1"/>
    </source>
</evidence>
<keyword evidence="1" id="KW-0175">Coiled coil</keyword>
<sequence length="669" mass="74153">MHRGQLNYFLHQTQIAGHISGRDVAKRVATAMMMVMVCYLAGFERAALITGAIVIAIECTTYPLNKRASQFDKPLGVMLATAVFALNWATTLPFLAFSVILSNSDNLPFILAGYLWIFGILVHISNTFGQLPFYNWSQMMPAFGTTFWMFENLSTNPAHQSSNLEWAVVAALCVVYIVNTFDTMNRQKDTNRALERAREEANLRLMELERLSRYDALTDLMNRRAFDEIVESLMRQHADKLGVTVFLMDLDGFKPINDSYSHSAGDAVLCTIAQRLRKLVGKDGHVARLGGDEFAVVKTDFMTSEQAKHFGEYLLAVIDRPIPFEQKMLQVSASIGIARQGADTADLATLMSGADQAMFSAKNDANHDAVIFDKAAFPVRASLDDRKVLVDAMRNGEIVPFYQPKIALESKRIIGFEALSRWQHPERGILSPAAFLPQINELGLQGEFTLHTAERVLSDLDDLVRDGLDPGQVSINVSETTLATVSGHNDLLAQIDLYPHLRRHLTFEITEDIFIARSSDIIQRSIANFREAGVRISLDDFGTGFASFQHLKDLEFDELKLDTGFVRDLGVDPAAHVLVEGLLTIGEGLGVVVVAEGVETPQQEQMLTEMGCSIVQGYLYGMAAPISETKLRLTVEGYRYPADHQRQHGAFNDVAVSRPLVVQAASNGP</sequence>
<organism evidence="5 6">
    <name type="scientific">Yoonia phaeophyticola</name>
    <dbReference type="NCBI Taxonomy" id="3137369"/>
    <lineage>
        <taxon>Bacteria</taxon>
        <taxon>Pseudomonadati</taxon>
        <taxon>Pseudomonadota</taxon>
        <taxon>Alphaproteobacteria</taxon>
        <taxon>Rhodobacterales</taxon>
        <taxon>Paracoccaceae</taxon>
        <taxon>Yoonia</taxon>
    </lineage>
</organism>
<feature type="domain" description="EAL" evidence="3">
    <location>
        <begin position="382"/>
        <end position="637"/>
    </location>
</feature>
<dbReference type="InterPro" id="IPR043128">
    <property type="entry name" value="Rev_trsase/Diguanyl_cyclase"/>
</dbReference>
<feature type="coiled-coil region" evidence="1">
    <location>
        <begin position="184"/>
        <end position="211"/>
    </location>
</feature>